<name>A0A0S4JCS6_BODSA</name>
<gene>
    <name evidence="1" type="ORF">BSAL_12135</name>
</gene>
<organism evidence="1 2">
    <name type="scientific">Bodo saltans</name>
    <name type="common">Flagellated protozoan</name>
    <dbReference type="NCBI Taxonomy" id="75058"/>
    <lineage>
        <taxon>Eukaryota</taxon>
        <taxon>Discoba</taxon>
        <taxon>Euglenozoa</taxon>
        <taxon>Kinetoplastea</taxon>
        <taxon>Metakinetoplastina</taxon>
        <taxon>Eubodonida</taxon>
        <taxon>Bodonidae</taxon>
        <taxon>Bodo</taxon>
    </lineage>
</organism>
<protein>
    <submittedName>
        <fullName evidence="1">Uncharacterized protein</fullName>
    </submittedName>
</protein>
<dbReference type="EMBL" id="CYKH01001592">
    <property type="protein sequence ID" value="CUG87812.1"/>
    <property type="molecule type" value="Genomic_DNA"/>
</dbReference>
<evidence type="ECO:0000313" key="2">
    <source>
        <dbReference type="Proteomes" id="UP000051952"/>
    </source>
</evidence>
<dbReference type="AlphaFoldDB" id="A0A0S4JCS6"/>
<dbReference type="OrthoDB" id="244474at2759"/>
<accession>A0A0S4JCS6</accession>
<reference evidence="2" key="1">
    <citation type="submission" date="2015-09" db="EMBL/GenBank/DDBJ databases">
        <authorList>
            <consortium name="Pathogen Informatics"/>
        </authorList>
    </citation>
    <scope>NUCLEOTIDE SEQUENCE [LARGE SCALE GENOMIC DNA]</scope>
    <source>
        <strain evidence="2">Lake Konstanz</strain>
    </source>
</reference>
<evidence type="ECO:0000313" key="1">
    <source>
        <dbReference type="EMBL" id="CUG87812.1"/>
    </source>
</evidence>
<sequence>MSVVDGGADLSSTLGEIVQYGNLTGYLSFVVPPGMFHHQTTRRMRLCLSIPHPFDVPSTRVFIPTAATVDIRPVQLMFVGRFGATSAGGNTKTLLSFPEYSDNIILPLYGYGILPDMQLFLSQETCVSQTTLQEAGYVNRISLLNITIAAPYDIPLSFRHRGSLVTSDSTVYLVLTSAEHTNRALANKVFGTTRQPLNLCLYAPQTDNLVYPTPFTFVVSRRAVTRVQNPTLPATNSTSAVVGYGTSLDLLVTGVGLDGNRSVMIPALNCSNASTYLWREAVALSAVPTAVTLAYLSSSSRFYDYGSDNGSWYLPLTELQTSRVGSKTKTANGTTSISSSFMWCINYDRYSPAEYSFEATGIPYTLAIPNVTGFSSSTTSSASVTTTTSTTLAVYQESALLGEWTKVTLKGPLVDLTGTKAMYVFLSEPLISCARPPASLVASNATDRFIVVVNATALLLPRHLGTVGTYKLCATVLYPVESDLRAGAAAIAGNESRLQFIEIPTLRINVLANTYKLFTINSTLSPTVEQGDSPMLTVDGVGLSHWSRLRLLSAAAVQAGTAVCGDSTPMPGGVIDIVVRSTYSSYQNLGTNGNANFYIQLDHEETLALPIDTYVVCFHPTPVDKWVQTSIRLSVVEHHRRQSLYNYFVDEDAYDVTVLNTFAPTKLYLPATATTTNTSLVNVVGTIGREVSLQLLCRNASTSTGFMSCGDNKRVMLARPMEDGSSPCFVDDEAEDWENIRGPYLLLHSVLTIPTQIMTEYSYVPGFADPWVLCVEVAPEEWRRPMLPEVVLQYTTEEVTGQSAP</sequence>
<dbReference type="VEuPathDB" id="TriTrypDB:BSAL_12135"/>
<proteinExistence type="predicted"/>
<keyword evidence="2" id="KW-1185">Reference proteome</keyword>
<dbReference type="Proteomes" id="UP000051952">
    <property type="component" value="Unassembled WGS sequence"/>
</dbReference>